<organism evidence="2 3">
    <name type="scientific">Austropuccinia psidii MF-1</name>
    <dbReference type="NCBI Taxonomy" id="1389203"/>
    <lineage>
        <taxon>Eukaryota</taxon>
        <taxon>Fungi</taxon>
        <taxon>Dikarya</taxon>
        <taxon>Basidiomycota</taxon>
        <taxon>Pucciniomycotina</taxon>
        <taxon>Pucciniomycetes</taxon>
        <taxon>Pucciniales</taxon>
        <taxon>Sphaerophragmiaceae</taxon>
        <taxon>Austropuccinia</taxon>
    </lineage>
</organism>
<proteinExistence type="predicted"/>
<evidence type="ECO:0000256" key="1">
    <source>
        <dbReference type="SAM" id="MobiDB-lite"/>
    </source>
</evidence>
<feature type="region of interest" description="Disordered" evidence="1">
    <location>
        <begin position="1"/>
        <end position="24"/>
    </location>
</feature>
<comment type="caution">
    <text evidence="2">The sequence shown here is derived from an EMBL/GenBank/DDBJ whole genome shotgun (WGS) entry which is preliminary data.</text>
</comment>
<reference evidence="2" key="1">
    <citation type="submission" date="2021-03" db="EMBL/GenBank/DDBJ databases">
        <title>Draft genome sequence of rust myrtle Austropuccinia psidii MF-1, a brazilian biotype.</title>
        <authorList>
            <person name="Quecine M.C."/>
            <person name="Pachon D.M.R."/>
            <person name="Bonatelli M.L."/>
            <person name="Correr F.H."/>
            <person name="Franceschini L.M."/>
            <person name="Leite T.F."/>
            <person name="Margarido G.R.A."/>
            <person name="Almeida C.A."/>
            <person name="Ferrarezi J.A."/>
            <person name="Labate C.A."/>
        </authorList>
    </citation>
    <scope>NUCLEOTIDE SEQUENCE</scope>
    <source>
        <strain evidence="2">MF-1</strain>
    </source>
</reference>
<accession>A0A9Q3H0U1</accession>
<sequence length="134" mass="15085">MGKRTPGPKLAKNHSLASGNHQRPPAQVHQVFLSIQGKDSPSPMYSVPRIQAWCIYGIIYHYAPILLRNPMVMFSGPNYAFSIQVPKSITHFEGSLFSHSVFQYLEDTRRPFEDPNHLALQELGCIVFSGLFQG</sequence>
<dbReference type="EMBL" id="AVOT02008800">
    <property type="protein sequence ID" value="MBW0486777.1"/>
    <property type="molecule type" value="Genomic_DNA"/>
</dbReference>
<keyword evidence="3" id="KW-1185">Reference proteome</keyword>
<protein>
    <submittedName>
        <fullName evidence="2">Uncharacterized protein</fullName>
    </submittedName>
</protein>
<gene>
    <name evidence="2" type="ORF">O181_026492</name>
</gene>
<dbReference type="AlphaFoldDB" id="A0A9Q3H0U1"/>
<evidence type="ECO:0000313" key="2">
    <source>
        <dbReference type="EMBL" id="MBW0486777.1"/>
    </source>
</evidence>
<name>A0A9Q3H0U1_9BASI</name>
<evidence type="ECO:0000313" key="3">
    <source>
        <dbReference type="Proteomes" id="UP000765509"/>
    </source>
</evidence>
<dbReference type="Proteomes" id="UP000765509">
    <property type="component" value="Unassembled WGS sequence"/>
</dbReference>